<accession>A0A2G4SI58</accession>
<evidence type="ECO:0000313" key="3">
    <source>
        <dbReference type="EMBL" id="PHZ08429.1"/>
    </source>
</evidence>
<dbReference type="GO" id="GO:0035091">
    <property type="term" value="F:phosphatidylinositol binding"/>
    <property type="evidence" value="ECO:0007669"/>
    <property type="project" value="TreeGrafter"/>
</dbReference>
<dbReference type="InterPro" id="IPR003114">
    <property type="entry name" value="Phox_assoc"/>
</dbReference>
<evidence type="ECO:0000256" key="1">
    <source>
        <dbReference type="ARBA" id="ARBA00010883"/>
    </source>
</evidence>
<feature type="domain" description="PXA" evidence="2">
    <location>
        <begin position="38"/>
        <end position="216"/>
    </location>
</feature>
<dbReference type="PROSITE" id="PS51207">
    <property type="entry name" value="PXA"/>
    <property type="match status" value="1"/>
</dbReference>
<dbReference type="STRING" id="1340429.A0A2G4SI58"/>
<gene>
    <name evidence="3" type="ORF">RHIMIDRAFT_269295</name>
</gene>
<evidence type="ECO:0000313" key="4">
    <source>
        <dbReference type="Proteomes" id="UP000242254"/>
    </source>
</evidence>
<reference evidence="3 4" key="1">
    <citation type="journal article" date="2016" name="Proc. Natl. Acad. Sci. U.S.A.">
        <title>Lipid metabolic changes in an early divergent fungus govern the establishment of a mutualistic symbiosis with endobacteria.</title>
        <authorList>
            <person name="Lastovetsky O.A."/>
            <person name="Gaspar M.L."/>
            <person name="Mondo S.J."/>
            <person name="LaButti K.M."/>
            <person name="Sandor L."/>
            <person name="Grigoriev I.V."/>
            <person name="Henry S.A."/>
            <person name="Pawlowska T.E."/>
        </authorList>
    </citation>
    <scope>NUCLEOTIDE SEQUENCE [LARGE SCALE GENOMIC DNA]</scope>
    <source>
        <strain evidence="3 4">ATCC 52813</strain>
    </source>
</reference>
<protein>
    <recommendedName>
        <fullName evidence="2">PXA domain-containing protein</fullName>
    </recommendedName>
</protein>
<sequence length="508" mass="59546">MNNKTLRPLHLRILFPELLTLPKTDPRRLGPPIDITSSKTVDLELYTYLALLVRDFIHPWYRLITNDQDLTTELIKVLVLIIQKLEKRLCYEVDWTELILIDLPKLLTIHYHDYREAKRRLHMNHGSGSSSLPDLFHGMQPHFALQPIDHREQEYLRLLTESILRILLDPKDFQSDCLRQLIREILSNLILYNVTESLTDPYTIHMIICKLLAPFEPELDKLESSGKFAETYFSALTNGQSFQKQTKTISDQPEEDDSLTKHMQQLQEKRRLQGQEVTVDADDPKGDSTAADHRQFSFGYITLQVFLAPIRSFWLYLVATVTHSQERYQRVTQHKKQTRQVRLIEPVMEFVHIACQIQDRPLLQFAWQMLAMFFWPLIRVFGGGLLIDKFLEQAVLHLLSEDHIVFYLRLGTDLLWPNGEFMQKADPPTPLQREQMRVRAERLLTVAIPHRVSSILFETSDLNQLQSHIHDTLEPLQNKKINKHLMYLLVDLVLSKVFPELLVSEPRK</sequence>
<dbReference type="RefSeq" id="XP_023462137.1">
    <property type="nucleotide sequence ID" value="XM_023612124.1"/>
</dbReference>
<dbReference type="Proteomes" id="UP000242254">
    <property type="component" value="Unassembled WGS sequence"/>
</dbReference>
<dbReference type="Pfam" id="PF08628">
    <property type="entry name" value="Nexin_C"/>
    <property type="match status" value="1"/>
</dbReference>
<dbReference type="EMBL" id="KZ303865">
    <property type="protein sequence ID" value="PHZ08429.1"/>
    <property type="molecule type" value="Genomic_DNA"/>
</dbReference>
<comment type="similarity">
    <text evidence="1">Belongs to the sorting nexin family.</text>
</comment>
<dbReference type="PANTHER" id="PTHR22775">
    <property type="entry name" value="SORTING NEXIN"/>
    <property type="match status" value="1"/>
</dbReference>
<dbReference type="AlphaFoldDB" id="A0A2G4SI58"/>
<dbReference type="PANTHER" id="PTHR22775:SF3">
    <property type="entry name" value="SORTING NEXIN-13"/>
    <property type="match status" value="1"/>
</dbReference>
<proteinExistence type="inferred from homology"/>
<dbReference type="SMART" id="SM00313">
    <property type="entry name" value="PXA"/>
    <property type="match status" value="1"/>
</dbReference>
<name>A0A2G4SI58_RHIZD</name>
<dbReference type="Pfam" id="PF02194">
    <property type="entry name" value="PXA"/>
    <property type="match status" value="1"/>
</dbReference>
<dbReference type="InterPro" id="IPR013937">
    <property type="entry name" value="Sorting_nexin_C"/>
</dbReference>
<evidence type="ECO:0000259" key="2">
    <source>
        <dbReference type="PROSITE" id="PS51207"/>
    </source>
</evidence>
<keyword evidence="4" id="KW-1185">Reference proteome</keyword>
<organism evidence="3 4">
    <name type="scientific">Rhizopus microsporus ATCC 52813</name>
    <dbReference type="NCBI Taxonomy" id="1340429"/>
    <lineage>
        <taxon>Eukaryota</taxon>
        <taxon>Fungi</taxon>
        <taxon>Fungi incertae sedis</taxon>
        <taxon>Mucoromycota</taxon>
        <taxon>Mucoromycotina</taxon>
        <taxon>Mucoromycetes</taxon>
        <taxon>Mucorales</taxon>
        <taxon>Mucorineae</taxon>
        <taxon>Rhizopodaceae</taxon>
        <taxon>Rhizopus</taxon>
    </lineage>
</organism>
<dbReference type="GeneID" id="35443113"/>